<gene>
    <name evidence="2" type="ORF">B0T46_20860</name>
</gene>
<dbReference type="GO" id="GO:0016829">
    <property type="term" value="F:lyase activity"/>
    <property type="evidence" value="ECO:0007669"/>
    <property type="project" value="UniProtKB-KW"/>
</dbReference>
<dbReference type="InterPro" id="IPR037523">
    <property type="entry name" value="VOC_core"/>
</dbReference>
<dbReference type="RefSeq" id="WP_077119997.1">
    <property type="nucleotide sequence ID" value="NZ_LOKT01000015.1"/>
</dbReference>
<dbReference type="AlphaFoldDB" id="A0A1W0B793"/>
<name>A0A1W0B793_9NOCA</name>
<dbReference type="PROSITE" id="PS51819">
    <property type="entry name" value="VOC"/>
    <property type="match status" value="1"/>
</dbReference>
<dbReference type="Proteomes" id="UP000188836">
    <property type="component" value="Unassembled WGS sequence"/>
</dbReference>
<organism evidence="2 3">
    <name type="scientific">Nocardia donostiensis</name>
    <dbReference type="NCBI Taxonomy" id="1538463"/>
    <lineage>
        <taxon>Bacteria</taxon>
        <taxon>Bacillati</taxon>
        <taxon>Actinomycetota</taxon>
        <taxon>Actinomycetes</taxon>
        <taxon>Mycobacteriales</taxon>
        <taxon>Nocardiaceae</taxon>
        <taxon>Nocardia</taxon>
    </lineage>
</organism>
<sequence length="139" mass="15258">MSNGKDLALSHVGLLVGDQQQALEFYRDVIGLEVRADMELGEWRWVTVGPAGQPGIEFILETPEIAPEGPMREAARARLAGGAQGTLIFTTDAVDDTFARLRDAGVAVTQEPIDQPYGVRDCGFRDPWGNELRFSQWPS</sequence>
<keyword evidence="3" id="KW-1185">Reference proteome</keyword>
<evidence type="ECO:0000313" key="2">
    <source>
        <dbReference type="EMBL" id="ONM46924.1"/>
    </source>
</evidence>
<dbReference type="STRING" id="1538463.B0T36_20905"/>
<dbReference type="PANTHER" id="PTHR36437">
    <property type="entry name" value="GLYOXALASE/BLEOMYCIN RESISTANCE PROTEIN/DIOXYGENASE"/>
    <property type="match status" value="1"/>
</dbReference>
<dbReference type="Gene3D" id="3.10.180.10">
    <property type="entry name" value="2,3-Dihydroxybiphenyl 1,2-Dioxygenase, domain 1"/>
    <property type="match status" value="1"/>
</dbReference>
<comment type="caution">
    <text evidence="2">The sequence shown here is derived from an EMBL/GenBank/DDBJ whole genome shotgun (WGS) entry which is preliminary data.</text>
</comment>
<accession>A0A1W0B793</accession>
<evidence type="ECO:0000259" key="1">
    <source>
        <dbReference type="PROSITE" id="PS51819"/>
    </source>
</evidence>
<dbReference type="InterPro" id="IPR029068">
    <property type="entry name" value="Glyas_Bleomycin-R_OHBP_Dase"/>
</dbReference>
<reference evidence="2 3" key="1">
    <citation type="journal article" date="2016" name="Antonie Van Leeuwenhoek">
        <title>Nocardia donostiensis sp. nov., isolated from human respiratory specimens.</title>
        <authorList>
            <person name="Ercibengoa M."/>
            <person name="Bell M."/>
            <person name="Marimon J.M."/>
            <person name="Humrighouse B."/>
            <person name="Klenk H.P."/>
            <person name="Potter G."/>
            <person name="Perez-Trallero E."/>
        </authorList>
    </citation>
    <scope>NUCLEOTIDE SEQUENCE [LARGE SCALE GENOMIC DNA]</scope>
    <source>
        <strain evidence="2 3">X1655</strain>
    </source>
</reference>
<proteinExistence type="predicted"/>
<dbReference type="EMBL" id="MUMY01000019">
    <property type="protein sequence ID" value="ONM46924.1"/>
    <property type="molecule type" value="Genomic_DNA"/>
</dbReference>
<dbReference type="SUPFAM" id="SSF54593">
    <property type="entry name" value="Glyoxalase/Bleomycin resistance protein/Dihydroxybiphenyl dioxygenase"/>
    <property type="match status" value="1"/>
</dbReference>
<dbReference type="OrthoDB" id="9794917at2"/>
<dbReference type="PANTHER" id="PTHR36437:SF2">
    <property type="entry name" value="GLYOXALASE_BLEOMYCIN RESISTANCE PROTEIN_DIOXYGENASE"/>
    <property type="match status" value="1"/>
</dbReference>
<dbReference type="InterPro" id="IPR004360">
    <property type="entry name" value="Glyas_Fos-R_dOase_dom"/>
</dbReference>
<dbReference type="Pfam" id="PF00903">
    <property type="entry name" value="Glyoxalase"/>
    <property type="match status" value="1"/>
</dbReference>
<protein>
    <submittedName>
        <fullName evidence="2">Lyase</fullName>
    </submittedName>
</protein>
<keyword evidence="2" id="KW-0456">Lyase</keyword>
<evidence type="ECO:0000313" key="3">
    <source>
        <dbReference type="Proteomes" id="UP000188836"/>
    </source>
</evidence>
<feature type="domain" description="VOC" evidence="1">
    <location>
        <begin position="8"/>
        <end position="137"/>
    </location>
</feature>